<feature type="region of interest" description="Disordered" evidence="1">
    <location>
        <begin position="72"/>
        <end position="111"/>
    </location>
</feature>
<dbReference type="InterPro" id="IPR048110">
    <property type="entry name" value="SA1362/YqhP-like"/>
</dbReference>
<dbReference type="EMBL" id="RKRF01000007">
    <property type="protein sequence ID" value="RPF55650.1"/>
    <property type="molecule type" value="Genomic_DNA"/>
</dbReference>
<feature type="compositionally biased region" description="Basic residues" evidence="1">
    <location>
        <begin position="92"/>
        <end position="101"/>
    </location>
</feature>
<feature type="compositionally biased region" description="Polar residues" evidence="1">
    <location>
        <begin position="79"/>
        <end position="89"/>
    </location>
</feature>
<name>A0A3N5BK66_9BACI</name>
<dbReference type="NCBIfam" id="NF041554">
    <property type="entry name" value="SA1362_fam"/>
    <property type="match status" value="1"/>
</dbReference>
<evidence type="ECO:0000313" key="3">
    <source>
        <dbReference type="Proteomes" id="UP000276443"/>
    </source>
</evidence>
<dbReference type="OrthoDB" id="2974227at2"/>
<comment type="caution">
    <text evidence="2">The sequence shown here is derived from an EMBL/GenBank/DDBJ whole genome shotgun (WGS) entry which is preliminary data.</text>
</comment>
<dbReference type="RefSeq" id="WP_124219481.1">
    <property type="nucleotide sequence ID" value="NZ_RKRF01000007.1"/>
</dbReference>
<evidence type="ECO:0000256" key="1">
    <source>
        <dbReference type="SAM" id="MobiDB-lite"/>
    </source>
</evidence>
<evidence type="ECO:0000313" key="2">
    <source>
        <dbReference type="EMBL" id="RPF55650.1"/>
    </source>
</evidence>
<sequence>MGNNFKYFVYGIIGLAAIGLLYNLFFNTVSFFKSILMMVGFAVILGFVIYYFLIGRHKSSVSSGYRKAVKQSRKKYGKANSTYSSNTSKPGKIQRHSKKASHLTVIKGNKK</sequence>
<keyword evidence="3" id="KW-1185">Reference proteome</keyword>
<protein>
    <submittedName>
        <fullName evidence="2">Zinc ribbon protein</fullName>
    </submittedName>
</protein>
<reference evidence="2 3" key="1">
    <citation type="submission" date="2018-11" db="EMBL/GenBank/DDBJ databases">
        <title>Genomic Encyclopedia of Type Strains, Phase IV (KMG-IV): sequencing the most valuable type-strain genomes for metagenomic binning, comparative biology and taxonomic classification.</title>
        <authorList>
            <person name="Goeker M."/>
        </authorList>
    </citation>
    <scope>NUCLEOTIDE SEQUENCE [LARGE SCALE GENOMIC DNA]</scope>
    <source>
        <strain evidence="2 3">DSM 18090</strain>
    </source>
</reference>
<accession>A0A3N5BK66</accession>
<organism evidence="2 3">
    <name type="scientific">Aquisalibacillus elongatus</name>
    <dbReference type="NCBI Taxonomy" id="485577"/>
    <lineage>
        <taxon>Bacteria</taxon>
        <taxon>Bacillati</taxon>
        <taxon>Bacillota</taxon>
        <taxon>Bacilli</taxon>
        <taxon>Bacillales</taxon>
        <taxon>Bacillaceae</taxon>
        <taxon>Aquisalibacillus</taxon>
    </lineage>
</organism>
<dbReference type="Proteomes" id="UP000276443">
    <property type="component" value="Unassembled WGS sequence"/>
</dbReference>
<gene>
    <name evidence="2" type="ORF">EDC24_0534</name>
</gene>
<proteinExistence type="predicted"/>
<dbReference type="AlphaFoldDB" id="A0A3N5BK66"/>